<name>A0A1A9AJG1_PLAOA</name>
<evidence type="ECO:0000256" key="1">
    <source>
        <dbReference type="SAM" id="Phobius"/>
    </source>
</evidence>
<gene>
    <name evidence="2" type="ORF">POVWA1_075330</name>
</gene>
<evidence type="ECO:0000313" key="2">
    <source>
        <dbReference type="EMBL" id="SBT56321.1"/>
    </source>
</evidence>
<keyword evidence="1" id="KW-1133">Transmembrane helix</keyword>
<organism evidence="2 3">
    <name type="scientific">Plasmodium ovale wallikeri</name>
    <dbReference type="NCBI Taxonomy" id="864142"/>
    <lineage>
        <taxon>Eukaryota</taxon>
        <taxon>Sar</taxon>
        <taxon>Alveolata</taxon>
        <taxon>Apicomplexa</taxon>
        <taxon>Aconoidasida</taxon>
        <taxon>Haemosporida</taxon>
        <taxon>Plasmodiidae</taxon>
        <taxon>Plasmodium</taxon>
        <taxon>Plasmodium (Plasmodium)</taxon>
    </lineage>
</organism>
<dbReference type="EMBL" id="FLRD01001061">
    <property type="protein sequence ID" value="SBT56321.1"/>
    <property type="molecule type" value="Genomic_DNA"/>
</dbReference>
<keyword evidence="1" id="KW-0812">Transmembrane</keyword>
<keyword evidence="3" id="KW-1185">Reference proteome</keyword>
<keyword evidence="1" id="KW-0472">Membrane</keyword>
<dbReference type="AlphaFoldDB" id="A0A1A9AJG1"/>
<reference evidence="3" key="1">
    <citation type="submission" date="2016-05" db="EMBL/GenBank/DDBJ databases">
        <authorList>
            <person name="Naeem Raeece"/>
        </authorList>
    </citation>
    <scope>NUCLEOTIDE SEQUENCE [LARGE SCALE GENOMIC DNA]</scope>
</reference>
<dbReference type="Proteomes" id="UP000078555">
    <property type="component" value="Unassembled WGS sequence"/>
</dbReference>
<dbReference type="Pfam" id="PF05795">
    <property type="entry name" value="Plasmodium_Vir"/>
    <property type="match status" value="2"/>
</dbReference>
<dbReference type="InterPro" id="IPR008780">
    <property type="entry name" value="Plasmodium_Vir"/>
</dbReference>
<sequence>MSPDTPAIPKATTPYDIYQKNIACYESDEELSNVYECNELTYTYFKSAEDNISKVCNTVLSFLNDLKVRNDYNYRDNGCKYLFYWLHSKTINSETSFEIVLDFIKKLNDVFNEHYDGLHKLDIYINQMNKDAFDKLKKIIKLYDVFNTYISGIKPPYNSVDCSSDCIDLFASYANECRQKYDFFFCNELKHFREQYNDFIVKVISCKGEQRLLPPVEFFNTVHVIIIPSFLILLTTFAFPLLYRFTAFGPWMRRLIGRDKKLLYDINEETDHSLSTYDVENNDSKIRNYNIAYNSS</sequence>
<feature type="transmembrane region" description="Helical" evidence="1">
    <location>
        <begin position="222"/>
        <end position="243"/>
    </location>
</feature>
<accession>A0A1A9AJG1</accession>
<evidence type="ECO:0000313" key="3">
    <source>
        <dbReference type="Proteomes" id="UP000078555"/>
    </source>
</evidence>
<proteinExistence type="predicted"/>
<protein>
    <submittedName>
        <fullName evidence="2">PIR Superfamily Protein</fullName>
    </submittedName>
</protein>